<evidence type="ECO:0000259" key="3">
    <source>
        <dbReference type="Pfam" id="PF17482"/>
    </source>
</evidence>
<comment type="caution">
    <text evidence="4">The sequence shown here is derived from an EMBL/GenBank/DDBJ whole genome shotgun (WGS) entry which is preliminary data.</text>
</comment>
<dbReference type="Pfam" id="PF17482">
    <property type="entry name" value="Phage_sheath_1C"/>
    <property type="match status" value="1"/>
</dbReference>
<evidence type="ECO:0000256" key="1">
    <source>
        <dbReference type="ARBA" id="ARBA00008005"/>
    </source>
</evidence>
<proteinExistence type="inferred from homology"/>
<feature type="domain" description="Tail sheath protein subtilisin-like" evidence="2">
    <location>
        <begin position="546"/>
        <end position="671"/>
    </location>
</feature>
<protein>
    <submittedName>
        <fullName evidence="4">Phage tail sheath subtilisin-like domain-containing protein</fullName>
    </submittedName>
</protein>
<accession>A0ABT8YCQ2</accession>
<dbReference type="InterPro" id="IPR020287">
    <property type="entry name" value="Tail_sheath_C"/>
</dbReference>
<dbReference type="InterPro" id="IPR035089">
    <property type="entry name" value="Phage_sheath_subtilisin"/>
</dbReference>
<organism evidence="4 5">
    <name type="scientific">Sphingomonas natans</name>
    <dbReference type="NCBI Taxonomy" id="3063330"/>
    <lineage>
        <taxon>Bacteria</taxon>
        <taxon>Pseudomonadati</taxon>
        <taxon>Pseudomonadota</taxon>
        <taxon>Alphaproteobacteria</taxon>
        <taxon>Sphingomonadales</taxon>
        <taxon>Sphingomonadaceae</taxon>
        <taxon>Sphingomonas</taxon>
    </lineage>
</organism>
<name>A0ABT8YCQ2_9SPHN</name>
<dbReference type="Gene3D" id="3.40.50.11780">
    <property type="match status" value="2"/>
</dbReference>
<gene>
    <name evidence="4" type="ORF">Q4F19_17120</name>
</gene>
<dbReference type="InterPro" id="IPR052042">
    <property type="entry name" value="Tail_sheath_structural"/>
</dbReference>
<evidence type="ECO:0000313" key="5">
    <source>
        <dbReference type="Proteomes" id="UP001169764"/>
    </source>
</evidence>
<reference evidence="4" key="1">
    <citation type="submission" date="2023-07" db="EMBL/GenBank/DDBJ databases">
        <authorList>
            <person name="Kim M."/>
        </authorList>
    </citation>
    <scope>NUCLEOTIDE SEQUENCE</scope>
    <source>
        <strain evidence="4">BIUV-7</strain>
    </source>
</reference>
<dbReference type="Pfam" id="PF04984">
    <property type="entry name" value="Phage_sheath_1"/>
    <property type="match status" value="1"/>
</dbReference>
<dbReference type="Proteomes" id="UP001169764">
    <property type="component" value="Unassembled WGS sequence"/>
</dbReference>
<evidence type="ECO:0000313" key="4">
    <source>
        <dbReference type="EMBL" id="MDO6416110.1"/>
    </source>
</evidence>
<comment type="similarity">
    <text evidence="1">Belongs to the myoviridae tail sheath protein family.</text>
</comment>
<dbReference type="EMBL" id="JAUOTP010000009">
    <property type="protein sequence ID" value="MDO6416110.1"/>
    <property type="molecule type" value="Genomic_DNA"/>
</dbReference>
<dbReference type="RefSeq" id="WP_303545132.1">
    <property type="nucleotide sequence ID" value="NZ_JAUOTP010000009.1"/>
</dbReference>
<keyword evidence="5" id="KW-1185">Reference proteome</keyword>
<dbReference type="PANTHER" id="PTHR35861:SF1">
    <property type="entry name" value="PHAGE TAIL SHEATH PROTEIN"/>
    <property type="match status" value="1"/>
</dbReference>
<dbReference type="PANTHER" id="PTHR35861">
    <property type="match status" value="1"/>
</dbReference>
<sequence length="791" mass="82687">MPVQVSYPGVYIQEEPSGVRTITGVSTSVALFIGMAGRGPMDTAVSLLSYADYERTYGSDTTVSETTDQVRQFFLNGGSQAYIIRIASGEQPAAADFQNEDGAVVLRITAAEAGRIGDSIRVEVNYATAQPESSFNLVVSRETITSSGATLLVDTETIGNLSMNSAEPRFVETAVAQGSRLIRAEVQPTAPAPFEGYSMSGRAESAPGILAALNAELGGAAGSMQVSVDNGPFAPVTVTGPLAALSDLQDAINTASSAVGGGTVTVQAEPVPGGTEEVLLIRSNAAGGRVRVQAGASNDLAGPMNLGTSNDGLEVDGHAARRPAPTGVFGSLGSLDSTSGTWLDRLSGFLRADPGDLPDLTLATGSRSDTATITGFTRPTFWETTPAAGTSLRNARGALELLAAQVALAGPHYVPAVQGYRLVLNPTYPGFAEQETLTPSTTGTYDIGNAGSGYLGRDPNVRRAPLGAFASPSNYVVGVAAGADGNLPTPADYSAAYVIASREIDIFNLLMLPRVLNDGSGNGQTDAQRAQLWGPASAFCLTERAFLIIDPPDAWTTAQSATSGPTGIANVRIGVVGDHAMVVWPRLRIPDPLGGPLRTIDPAGSVAGVAARIDGSRGVWKAPAGLEASVIGVRGVERRIADAENGLLNPQAINVVRQFPNGIVIWGSRTLAGFDNSGENDYKYVPVRRFALFLEESLYRGLQFAVFEPNDEPLWAQIRLTAGAFMNNLFRRGAFQGQKASDAYFVKCDAETTTQNDINLGIVNVIVGFAPLKPAEFVVVTIRQLAGQVQT</sequence>
<evidence type="ECO:0000259" key="2">
    <source>
        <dbReference type="Pfam" id="PF04984"/>
    </source>
</evidence>
<feature type="domain" description="Tail sheath protein C-terminal" evidence="3">
    <location>
        <begin position="680"/>
        <end position="783"/>
    </location>
</feature>